<accession>L1JSV7</accession>
<evidence type="ECO:0000313" key="3">
    <source>
        <dbReference type="EMBL" id="EKX51168.1"/>
    </source>
</evidence>
<keyword evidence="2" id="KW-0472">Membrane</keyword>
<reference evidence="5" key="2">
    <citation type="submission" date="2012-11" db="EMBL/GenBank/DDBJ databases">
        <authorList>
            <person name="Kuo A."/>
            <person name="Curtis B.A."/>
            <person name="Tanifuji G."/>
            <person name="Burki F."/>
            <person name="Gruber A."/>
            <person name="Irimia M."/>
            <person name="Maruyama S."/>
            <person name="Arias M.C."/>
            <person name="Ball S.G."/>
            <person name="Gile G.H."/>
            <person name="Hirakawa Y."/>
            <person name="Hopkins J.F."/>
            <person name="Rensing S.A."/>
            <person name="Schmutz J."/>
            <person name="Symeonidi A."/>
            <person name="Elias M."/>
            <person name="Eveleigh R.J."/>
            <person name="Herman E.K."/>
            <person name="Klute M.J."/>
            <person name="Nakayama T."/>
            <person name="Obornik M."/>
            <person name="Reyes-Prieto A."/>
            <person name="Armbrust E.V."/>
            <person name="Aves S.J."/>
            <person name="Beiko R.G."/>
            <person name="Coutinho P."/>
            <person name="Dacks J.B."/>
            <person name="Durnford D.G."/>
            <person name="Fast N.M."/>
            <person name="Green B.R."/>
            <person name="Grisdale C."/>
            <person name="Hempe F."/>
            <person name="Henrissat B."/>
            <person name="Hoppner M.P."/>
            <person name="Ishida K.-I."/>
            <person name="Kim E."/>
            <person name="Koreny L."/>
            <person name="Kroth P.G."/>
            <person name="Liu Y."/>
            <person name="Malik S.-B."/>
            <person name="Maier U.G."/>
            <person name="McRose D."/>
            <person name="Mock T."/>
            <person name="Neilson J.A."/>
            <person name="Onodera N.T."/>
            <person name="Poole A.M."/>
            <person name="Pritham E.J."/>
            <person name="Richards T.A."/>
            <person name="Rocap G."/>
            <person name="Roy S.W."/>
            <person name="Sarai C."/>
            <person name="Schaack S."/>
            <person name="Shirato S."/>
            <person name="Slamovits C.H."/>
            <person name="Spencer D.F."/>
            <person name="Suzuki S."/>
            <person name="Worden A.Z."/>
            <person name="Zauner S."/>
            <person name="Barry K."/>
            <person name="Bell C."/>
            <person name="Bharti A.K."/>
            <person name="Crow J.A."/>
            <person name="Grimwood J."/>
            <person name="Kramer R."/>
            <person name="Lindquist E."/>
            <person name="Lucas S."/>
            <person name="Salamov A."/>
            <person name="McFadden G.I."/>
            <person name="Lane C.E."/>
            <person name="Keeling P.J."/>
            <person name="Gray M.W."/>
            <person name="Grigoriev I.V."/>
            <person name="Archibald J.M."/>
        </authorList>
    </citation>
    <scope>NUCLEOTIDE SEQUENCE</scope>
    <source>
        <strain evidence="5">CCMP2712</strain>
    </source>
</reference>
<dbReference type="GeneID" id="17307800"/>
<sequence length="413" mass="45585">MGGDDEALVGARRLLLGILVVMSALAVVFMLVSDDGSGTRTNLLTSMLCCEGQAEIDYTANGHRVSQHMESALNELNNIEDHVKSGMPKFLKESAAQREADLMNQKFTQDLQGDAKPRAELAVKAKHDAIKKLGQNDLEEAAKMDTSLKKDAKNDKKLYKTSNVYVSRGVEEAEKEAKKAVQFKSSETKKKLIEETSKKPKASPAKEALNSYNKKVVATGPSGSSPDLNKEETVITHFVPITSVGLEQKEQKVAKLDQLPHSKKSDVDEEIVYRLAAKDMQFRDEQMKRQAHKAVATGKEKVLANKDNGEQKKVVNPPEGDESKPAVQKPHVVSQKKNVKSPHTEKRLSGVLNRIDNLIGGYTGGASRHSKFFRHFDSERAKQAAQLKLSAYGPGLLHGIRELPTDYDRMVLC</sequence>
<reference evidence="4" key="3">
    <citation type="submission" date="2015-06" db="UniProtKB">
        <authorList>
            <consortium name="EnsemblProtists"/>
        </authorList>
    </citation>
    <scope>IDENTIFICATION</scope>
</reference>
<proteinExistence type="predicted"/>
<keyword evidence="2" id="KW-0812">Transmembrane</keyword>
<feature type="region of interest" description="Disordered" evidence="1">
    <location>
        <begin position="288"/>
        <end position="344"/>
    </location>
</feature>
<keyword evidence="5" id="KW-1185">Reference proteome</keyword>
<gene>
    <name evidence="3" type="ORF">GUITHDRAFT_134679</name>
</gene>
<name>L1JSV7_GUITC</name>
<feature type="transmembrane region" description="Helical" evidence="2">
    <location>
        <begin position="14"/>
        <end position="32"/>
    </location>
</feature>
<evidence type="ECO:0000256" key="1">
    <source>
        <dbReference type="SAM" id="MobiDB-lite"/>
    </source>
</evidence>
<dbReference type="HOGENOM" id="CLU_666382_0_0_1"/>
<evidence type="ECO:0000313" key="5">
    <source>
        <dbReference type="Proteomes" id="UP000011087"/>
    </source>
</evidence>
<reference evidence="3 5" key="1">
    <citation type="journal article" date="2012" name="Nature">
        <title>Algal genomes reveal evolutionary mosaicism and the fate of nucleomorphs.</title>
        <authorList>
            <consortium name="DOE Joint Genome Institute"/>
            <person name="Curtis B.A."/>
            <person name="Tanifuji G."/>
            <person name="Burki F."/>
            <person name="Gruber A."/>
            <person name="Irimia M."/>
            <person name="Maruyama S."/>
            <person name="Arias M.C."/>
            <person name="Ball S.G."/>
            <person name="Gile G.H."/>
            <person name="Hirakawa Y."/>
            <person name="Hopkins J.F."/>
            <person name="Kuo A."/>
            <person name="Rensing S.A."/>
            <person name="Schmutz J."/>
            <person name="Symeonidi A."/>
            <person name="Elias M."/>
            <person name="Eveleigh R.J."/>
            <person name="Herman E.K."/>
            <person name="Klute M.J."/>
            <person name="Nakayama T."/>
            <person name="Obornik M."/>
            <person name="Reyes-Prieto A."/>
            <person name="Armbrust E.V."/>
            <person name="Aves S.J."/>
            <person name="Beiko R.G."/>
            <person name="Coutinho P."/>
            <person name="Dacks J.B."/>
            <person name="Durnford D.G."/>
            <person name="Fast N.M."/>
            <person name="Green B.R."/>
            <person name="Grisdale C.J."/>
            <person name="Hempel F."/>
            <person name="Henrissat B."/>
            <person name="Hoppner M.P."/>
            <person name="Ishida K."/>
            <person name="Kim E."/>
            <person name="Koreny L."/>
            <person name="Kroth P.G."/>
            <person name="Liu Y."/>
            <person name="Malik S.B."/>
            <person name="Maier U.G."/>
            <person name="McRose D."/>
            <person name="Mock T."/>
            <person name="Neilson J.A."/>
            <person name="Onodera N.T."/>
            <person name="Poole A.M."/>
            <person name="Pritham E.J."/>
            <person name="Richards T.A."/>
            <person name="Rocap G."/>
            <person name="Roy S.W."/>
            <person name="Sarai C."/>
            <person name="Schaack S."/>
            <person name="Shirato S."/>
            <person name="Slamovits C.H."/>
            <person name="Spencer D.F."/>
            <person name="Suzuki S."/>
            <person name="Worden A.Z."/>
            <person name="Zauner S."/>
            <person name="Barry K."/>
            <person name="Bell C."/>
            <person name="Bharti A.K."/>
            <person name="Crow J.A."/>
            <person name="Grimwood J."/>
            <person name="Kramer R."/>
            <person name="Lindquist E."/>
            <person name="Lucas S."/>
            <person name="Salamov A."/>
            <person name="McFadden G.I."/>
            <person name="Lane C.E."/>
            <person name="Keeling P.J."/>
            <person name="Gray M.W."/>
            <person name="Grigoriev I.V."/>
            <person name="Archibald J.M."/>
        </authorList>
    </citation>
    <scope>NUCLEOTIDE SEQUENCE</scope>
    <source>
        <strain evidence="3 5">CCMP2712</strain>
    </source>
</reference>
<dbReference type="KEGG" id="gtt:GUITHDRAFT_134679"/>
<protein>
    <submittedName>
        <fullName evidence="3 4">Uncharacterized protein</fullName>
    </submittedName>
</protein>
<dbReference type="AlphaFoldDB" id="L1JSV7"/>
<feature type="compositionally biased region" description="Basic and acidic residues" evidence="1">
    <location>
        <begin position="298"/>
        <end position="313"/>
    </location>
</feature>
<evidence type="ECO:0000313" key="4">
    <source>
        <dbReference type="EnsemblProtists" id="EKX51168"/>
    </source>
</evidence>
<evidence type="ECO:0000256" key="2">
    <source>
        <dbReference type="SAM" id="Phobius"/>
    </source>
</evidence>
<dbReference type="PaxDb" id="55529-EKX51168"/>
<organism evidence="3">
    <name type="scientific">Guillardia theta (strain CCMP2712)</name>
    <name type="common">Cryptophyte</name>
    <dbReference type="NCBI Taxonomy" id="905079"/>
    <lineage>
        <taxon>Eukaryota</taxon>
        <taxon>Cryptophyceae</taxon>
        <taxon>Pyrenomonadales</taxon>
        <taxon>Geminigeraceae</taxon>
        <taxon>Guillardia</taxon>
    </lineage>
</organism>
<dbReference type="Proteomes" id="UP000011087">
    <property type="component" value="Unassembled WGS sequence"/>
</dbReference>
<keyword evidence="2" id="KW-1133">Transmembrane helix</keyword>
<dbReference type="RefSeq" id="XP_005838148.1">
    <property type="nucleotide sequence ID" value="XM_005838091.1"/>
</dbReference>
<dbReference type="EMBL" id="JH992976">
    <property type="protein sequence ID" value="EKX51168.1"/>
    <property type="molecule type" value="Genomic_DNA"/>
</dbReference>
<dbReference type="EnsemblProtists" id="EKX51168">
    <property type="protein sequence ID" value="EKX51168"/>
    <property type="gene ID" value="GUITHDRAFT_134679"/>
</dbReference>